<dbReference type="OrthoDB" id="153350at2"/>
<keyword evidence="3" id="KW-1185">Reference proteome</keyword>
<gene>
    <name evidence="2" type="ORF">DPM19_05170</name>
</gene>
<dbReference type="InterPro" id="IPR029045">
    <property type="entry name" value="ClpP/crotonase-like_dom_sf"/>
</dbReference>
<name>A0A365HBU6_9ACTN</name>
<reference evidence="2 3" key="1">
    <citation type="submission" date="2018-06" db="EMBL/GenBank/DDBJ databases">
        <title>Actinomadura craniellae sp. nov. isolated from marine sponge Craniella sp.</title>
        <authorList>
            <person name="Li L."/>
            <person name="Xu Q.H."/>
            <person name="Lin H.W."/>
            <person name="Lu Y.H."/>
        </authorList>
    </citation>
    <scope>NUCLEOTIDE SEQUENCE [LARGE SCALE GENOMIC DNA]</scope>
    <source>
        <strain evidence="2 3">LHW63021</strain>
    </source>
</reference>
<protein>
    <submittedName>
        <fullName evidence="2">Enoyl-CoA hydratase/isomerase family protein</fullName>
    </submittedName>
</protein>
<dbReference type="SUPFAM" id="SSF52096">
    <property type="entry name" value="ClpP/crotonase"/>
    <property type="match status" value="1"/>
</dbReference>
<evidence type="ECO:0000313" key="2">
    <source>
        <dbReference type="EMBL" id="RAY16575.1"/>
    </source>
</evidence>
<dbReference type="PANTHER" id="PTHR43802:SF1">
    <property type="entry name" value="IP11341P-RELATED"/>
    <property type="match status" value="1"/>
</dbReference>
<dbReference type="Proteomes" id="UP000251891">
    <property type="component" value="Unassembled WGS sequence"/>
</dbReference>
<evidence type="ECO:0000313" key="3">
    <source>
        <dbReference type="Proteomes" id="UP000251891"/>
    </source>
</evidence>
<evidence type="ECO:0000256" key="1">
    <source>
        <dbReference type="ARBA" id="ARBA00005254"/>
    </source>
</evidence>
<accession>A0A365HBU6</accession>
<dbReference type="GO" id="GO:0016853">
    <property type="term" value="F:isomerase activity"/>
    <property type="evidence" value="ECO:0007669"/>
    <property type="project" value="UniProtKB-KW"/>
</dbReference>
<dbReference type="Pfam" id="PF00378">
    <property type="entry name" value="ECH_1"/>
    <property type="match status" value="1"/>
</dbReference>
<dbReference type="CDD" id="cd06558">
    <property type="entry name" value="crotonase-like"/>
    <property type="match status" value="1"/>
</dbReference>
<comment type="caution">
    <text evidence="2">The sequence shown here is derived from an EMBL/GenBank/DDBJ whole genome shotgun (WGS) entry which is preliminary data.</text>
</comment>
<organism evidence="2 3">
    <name type="scientific">Actinomadura craniellae</name>
    <dbReference type="NCBI Taxonomy" id="2231787"/>
    <lineage>
        <taxon>Bacteria</taxon>
        <taxon>Bacillati</taxon>
        <taxon>Actinomycetota</taxon>
        <taxon>Actinomycetes</taxon>
        <taxon>Streptosporangiales</taxon>
        <taxon>Thermomonosporaceae</taxon>
        <taxon>Actinomadura</taxon>
    </lineage>
</organism>
<dbReference type="EMBL" id="QLYX01000002">
    <property type="protein sequence ID" value="RAY16575.1"/>
    <property type="molecule type" value="Genomic_DNA"/>
</dbReference>
<dbReference type="InterPro" id="IPR001753">
    <property type="entry name" value="Enoyl-CoA_hydra/iso"/>
</dbReference>
<dbReference type="Gene3D" id="3.90.226.10">
    <property type="entry name" value="2-enoyl-CoA Hydratase, Chain A, domain 1"/>
    <property type="match status" value="1"/>
</dbReference>
<sequence>MSDYKTLRYEERNGVAWVTLDRPEVHNAFDMVMMRELYECWRGLRDNDDVNVIVLTGSGDKAFCTGLDRIAENVGATDHTEGLGRRGATPMHTDDPCDWLPPKTAAELWKPVVAAVNGMACAGAFYLLGEVDIIIAAEHATFFDPHTTYGMPAVFEPMSMLQRMPLGEVLRMSLMGAYERMSAQRAHEVGLVQEVVPADELIEAARHVAEAIASQPPLAVQTTTRAIWYAQELGYRQALDVAKTLVQLGLDKDSLAAGKELFDSGRRTPWRLR</sequence>
<dbReference type="PANTHER" id="PTHR43802">
    <property type="entry name" value="ENOYL-COA HYDRATASE"/>
    <property type="match status" value="1"/>
</dbReference>
<keyword evidence="2" id="KW-0413">Isomerase</keyword>
<proteinExistence type="inferred from homology"/>
<dbReference type="AlphaFoldDB" id="A0A365HBU6"/>
<comment type="similarity">
    <text evidence="1">Belongs to the enoyl-CoA hydratase/isomerase family.</text>
</comment>